<keyword evidence="5 10" id="KW-0201">Cytochrome c-type biogenesis</keyword>
<name>A0ABP7NLV5_9GAMM</name>
<dbReference type="InterPro" id="IPR036127">
    <property type="entry name" value="CcmE-like_sf"/>
</dbReference>
<evidence type="ECO:0000313" key="13">
    <source>
        <dbReference type="Proteomes" id="UP001501337"/>
    </source>
</evidence>
<keyword evidence="9 10" id="KW-0472">Membrane</keyword>
<keyword evidence="10" id="KW-1003">Cell membrane</keyword>
<evidence type="ECO:0000256" key="1">
    <source>
        <dbReference type="ARBA" id="ARBA00004370"/>
    </source>
</evidence>
<keyword evidence="7 10" id="KW-1133">Transmembrane helix</keyword>
<dbReference type="Pfam" id="PF03100">
    <property type="entry name" value="CcmE"/>
    <property type="match status" value="1"/>
</dbReference>
<gene>
    <name evidence="10 12" type="primary">ccmE</name>
    <name evidence="10" type="synonym">cycJ</name>
    <name evidence="12" type="ORF">GCM10022278_06390</name>
</gene>
<evidence type="ECO:0000313" key="12">
    <source>
        <dbReference type="EMBL" id="GAA3950020.1"/>
    </source>
</evidence>
<keyword evidence="4 10" id="KW-0479">Metal-binding</keyword>
<feature type="topological domain" description="Extracellular" evidence="10">
    <location>
        <begin position="40"/>
        <end position="162"/>
    </location>
</feature>
<dbReference type="PANTHER" id="PTHR34128">
    <property type="entry name" value="CYTOCHROME C-TYPE BIOGENESIS PROTEIN CCME HOMOLOG, MITOCHONDRIAL"/>
    <property type="match status" value="1"/>
</dbReference>
<keyword evidence="2 10" id="KW-0349">Heme</keyword>
<dbReference type="InterPro" id="IPR012340">
    <property type="entry name" value="NA-bd_OB-fold"/>
</dbReference>
<evidence type="ECO:0000256" key="2">
    <source>
        <dbReference type="ARBA" id="ARBA00022617"/>
    </source>
</evidence>
<keyword evidence="3 10" id="KW-0812">Transmembrane</keyword>
<evidence type="ECO:0000256" key="3">
    <source>
        <dbReference type="ARBA" id="ARBA00022692"/>
    </source>
</evidence>
<feature type="binding site" description="covalent" evidence="10">
    <location>
        <position position="134"/>
    </location>
    <ligand>
        <name>heme</name>
        <dbReference type="ChEBI" id="CHEBI:30413"/>
    </ligand>
</feature>
<feature type="binding site" description="axial binding residue" evidence="10">
    <location>
        <position position="138"/>
    </location>
    <ligand>
        <name>heme</name>
        <dbReference type="ChEBI" id="CHEBI:30413"/>
    </ligand>
    <ligandPart>
        <name>Fe</name>
        <dbReference type="ChEBI" id="CHEBI:18248"/>
    </ligandPart>
</feature>
<comment type="caution">
    <text evidence="12">The sequence shown here is derived from an EMBL/GenBank/DDBJ whole genome shotgun (WGS) entry which is preliminary data.</text>
</comment>
<organism evidence="12 13">
    <name type="scientific">Allohahella marinimesophila</name>
    <dbReference type="NCBI Taxonomy" id="1054972"/>
    <lineage>
        <taxon>Bacteria</taxon>
        <taxon>Pseudomonadati</taxon>
        <taxon>Pseudomonadota</taxon>
        <taxon>Gammaproteobacteria</taxon>
        <taxon>Oceanospirillales</taxon>
        <taxon>Hahellaceae</taxon>
        <taxon>Allohahella</taxon>
    </lineage>
</organism>
<comment type="subcellular location">
    <subcellularLocation>
        <location evidence="10">Cell membrane</location>
        <topology evidence="10">Single-pass type II membrane protein</topology>
    </subcellularLocation>
    <subcellularLocation>
        <location evidence="1">Membrane</location>
    </subcellularLocation>
</comment>
<evidence type="ECO:0000256" key="6">
    <source>
        <dbReference type="ARBA" id="ARBA00022968"/>
    </source>
</evidence>
<proteinExistence type="inferred from homology"/>
<dbReference type="HAMAP" id="MF_01959">
    <property type="entry name" value="CcmE"/>
    <property type="match status" value="1"/>
</dbReference>
<evidence type="ECO:0000256" key="11">
    <source>
        <dbReference type="SAM" id="Phobius"/>
    </source>
</evidence>
<dbReference type="NCBIfam" id="NF009727">
    <property type="entry name" value="PRK13254.1-1"/>
    <property type="match status" value="1"/>
</dbReference>
<accession>A0ABP7NLV5</accession>
<protein>
    <recommendedName>
        <fullName evidence="10">Cytochrome c-type biogenesis protein CcmE</fullName>
    </recommendedName>
    <alternativeName>
        <fullName evidence="10">Cytochrome c maturation protein E</fullName>
    </alternativeName>
    <alternativeName>
        <fullName evidence="10">Heme chaperone CcmE</fullName>
    </alternativeName>
</protein>
<comment type="similarity">
    <text evidence="10">Belongs to the CcmE/CycJ family.</text>
</comment>
<evidence type="ECO:0000256" key="5">
    <source>
        <dbReference type="ARBA" id="ARBA00022748"/>
    </source>
</evidence>
<evidence type="ECO:0000256" key="10">
    <source>
        <dbReference type="HAMAP-Rule" id="MF_01959"/>
    </source>
</evidence>
<dbReference type="PANTHER" id="PTHR34128:SF2">
    <property type="entry name" value="CYTOCHROME C-TYPE BIOGENESIS PROTEIN CCME HOMOLOG, MITOCHONDRIAL"/>
    <property type="match status" value="1"/>
</dbReference>
<keyword evidence="13" id="KW-1185">Reference proteome</keyword>
<reference evidence="13" key="1">
    <citation type="journal article" date="2019" name="Int. J. Syst. Evol. Microbiol.">
        <title>The Global Catalogue of Microorganisms (GCM) 10K type strain sequencing project: providing services to taxonomists for standard genome sequencing and annotation.</title>
        <authorList>
            <consortium name="The Broad Institute Genomics Platform"/>
            <consortium name="The Broad Institute Genome Sequencing Center for Infectious Disease"/>
            <person name="Wu L."/>
            <person name="Ma J."/>
        </authorList>
    </citation>
    <scope>NUCLEOTIDE SEQUENCE [LARGE SCALE GENOMIC DNA]</scope>
    <source>
        <strain evidence="13">JCM 17555</strain>
    </source>
</reference>
<dbReference type="SUPFAM" id="SSF82093">
    <property type="entry name" value="Heme chaperone CcmE"/>
    <property type="match status" value="1"/>
</dbReference>
<feature type="topological domain" description="Cytoplasmic" evidence="10">
    <location>
        <begin position="1"/>
        <end position="18"/>
    </location>
</feature>
<evidence type="ECO:0000256" key="7">
    <source>
        <dbReference type="ARBA" id="ARBA00022989"/>
    </source>
</evidence>
<dbReference type="NCBIfam" id="NF009729">
    <property type="entry name" value="PRK13254.1-3"/>
    <property type="match status" value="1"/>
</dbReference>
<feature type="transmembrane region" description="Helical" evidence="11">
    <location>
        <begin position="21"/>
        <end position="40"/>
    </location>
</feature>
<dbReference type="EMBL" id="BAABBO010000001">
    <property type="protein sequence ID" value="GAA3950020.1"/>
    <property type="molecule type" value="Genomic_DNA"/>
</dbReference>
<dbReference type="InterPro" id="IPR004329">
    <property type="entry name" value="CcmE"/>
</dbReference>
<evidence type="ECO:0000256" key="9">
    <source>
        <dbReference type="ARBA" id="ARBA00023136"/>
    </source>
</evidence>
<keyword evidence="6 10" id="KW-0735">Signal-anchor</keyword>
<dbReference type="Proteomes" id="UP001501337">
    <property type="component" value="Unassembled WGS sequence"/>
</dbReference>
<sequence>MTQKSEVAVVMNPKRKQRLMAVGLIVFGVSSAIGLAAYALRSNIDLFFNPSQIATGEAPLAKRIRIGGMVVEDSVRRDPESLQVQFALTDYKNTVTVSYTGILPDLFKEGQGIVTSGELNGAGVFEATEVLAKHDENYMPPNVQRALDKAHESGAPTEDGSL</sequence>
<evidence type="ECO:0000256" key="4">
    <source>
        <dbReference type="ARBA" id="ARBA00022723"/>
    </source>
</evidence>
<evidence type="ECO:0000256" key="8">
    <source>
        <dbReference type="ARBA" id="ARBA00023004"/>
    </source>
</evidence>
<dbReference type="NCBIfam" id="NF009638">
    <property type="entry name" value="PRK13165.1"/>
    <property type="match status" value="1"/>
</dbReference>
<keyword evidence="8 10" id="KW-0408">Iron</keyword>
<dbReference type="Gene3D" id="2.40.50.140">
    <property type="entry name" value="Nucleic acid-binding proteins"/>
    <property type="match status" value="1"/>
</dbReference>
<dbReference type="NCBIfam" id="NF009731">
    <property type="entry name" value="PRK13254.1-5"/>
    <property type="match status" value="1"/>
</dbReference>
<comment type="function">
    <text evidence="10">Heme chaperone required for the biogenesis of c-type cytochromes. Transiently binds heme delivered by CcmC and transfers the heme to apo-cytochromes in a process facilitated by CcmF and CcmH.</text>
</comment>